<evidence type="ECO:0000256" key="1">
    <source>
        <dbReference type="SAM" id="MobiDB-lite"/>
    </source>
</evidence>
<name>A0A0A9H5A2_ARUDO</name>
<feature type="compositionally biased region" description="Basic and acidic residues" evidence="1">
    <location>
        <begin position="1"/>
        <end position="12"/>
    </location>
</feature>
<accession>A0A0A9H5A2</accession>
<reference evidence="2" key="2">
    <citation type="journal article" date="2015" name="Data Brief">
        <title>Shoot transcriptome of the giant reed, Arundo donax.</title>
        <authorList>
            <person name="Barrero R.A."/>
            <person name="Guerrero F.D."/>
            <person name="Moolhuijzen P."/>
            <person name="Goolsby J.A."/>
            <person name="Tidwell J."/>
            <person name="Bellgard S.E."/>
            <person name="Bellgard M.I."/>
        </authorList>
    </citation>
    <scope>NUCLEOTIDE SEQUENCE</scope>
    <source>
        <tissue evidence="2">Shoot tissue taken approximately 20 cm above the soil surface</tissue>
    </source>
</reference>
<organism evidence="2">
    <name type="scientific">Arundo donax</name>
    <name type="common">Giant reed</name>
    <name type="synonym">Donax arundinaceus</name>
    <dbReference type="NCBI Taxonomy" id="35708"/>
    <lineage>
        <taxon>Eukaryota</taxon>
        <taxon>Viridiplantae</taxon>
        <taxon>Streptophyta</taxon>
        <taxon>Embryophyta</taxon>
        <taxon>Tracheophyta</taxon>
        <taxon>Spermatophyta</taxon>
        <taxon>Magnoliopsida</taxon>
        <taxon>Liliopsida</taxon>
        <taxon>Poales</taxon>
        <taxon>Poaceae</taxon>
        <taxon>PACMAD clade</taxon>
        <taxon>Arundinoideae</taxon>
        <taxon>Arundineae</taxon>
        <taxon>Arundo</taxon>
    </lineage>
</organism>
<dbReference type="AlphaFoldDB" id="A0A0A9H5A2"/>
<reference evidence="2" key="1">
    <citation type="submission" date="2014-09" db="EMBL/GenBank/DDBJ databases">
        <authorList>
            <person name="Magalhaes I.L.F."/>
            <person name="Oliveira U."/>
            <person name="Santos F.R."/>
            <person name="Vidigal T.H.D.A."/>
            <person name="Brescovit A.D."/>
            <person name="Santos A.J."/>
        </authorList>
    </citation>
    <scope>NUCLEOTIDE SEQUENCE</scope>
    <source>
        <tissue evidence="2">Shoot tissue taken approximately 20 cm above the soil surface</tissue>
    </source>
</reference>
<feature type="region of interest" description="Disordered" evidence="1">
    <location>
        <begin position="1"/>
        <end position="46"/>
    </location>
</feature>
<sequence length="46" mass="5273">MAKDHSQTKESHNMQISSLQKVRPSENAWFKNKTKSDTLSEPKANN</sequence>
<proteinExistence type="predicted"/>
<evidence type="ECO:0000313" key="2">
    <source>
        <dbReference type="EMBL" id="JAE30974.1"/>
    </source>
</evidence>
<dbReference type="EMBL" id="GBRH01166922">
    <property type="protein sequence ID" value="JAE30974.1"/>
    <property type="molecule type" value="Transcribed_RNA"/>
</dbReference>
<protein>
    <submittedName>
        <fullName evidence="2">Uncharacterized protein</fullName>
    </submittedName>
</protein>